<dbReference type="GO" id="GO:0036431">
    <property type="term" value="F:dCMP kinase activity"/>
    <property type="evidence" value="ECO:0007669"/>
    <property type="project" value="InterPro"/>
</dbReference>
<dbReference type="GO" id="GO:0005524">
    <property type="term" value="F:ATP binding"/>
    <property type="evidence" value="ECO:0007669"/>
    <property type="project" value="UniProtKB-UniRule"/>
</dbReference>
<feature type="binding site" evidence="15">
    <location>
        <begin position="164"/>
        <end position="167"/>
    </location>
    <ligand>
        <name>ATP</name>
        <dbReference type="ChEBI" id="CHEBI:30616"/>
    </ligand>
</feature>
<dbReference type="HAMAP" id="MF_00238">
    <property type="entry name" value="Cytidyl_kinase_type1"/>
    <property type="match status" value="1"/>
</dbReference>
<evidence type="ECO:0000256" key="8">
    <source>
        <dbReference type="ARBA" id="ARBA00022741"/>
    </source>
</evidence>
<dbReference type="GO" id="GO:0015949">
    <property type="term" value="P:nucleobase-containing small molecule interconversion"/>
    <property type="evidence" value="ECO:0007669"/>
    <property type="project" value="TreeGrafter"/>
</dbReference>
<keyword evidence="6 15" id="KW-0566">Pantothenate biosynthesis</keyword>
<name>A0A8J7YYM5_9CYAN</name>
<evidence type="ECO:0000313" key="18">
    <source>
        <dbReference type="Proteomes" id="UP000646053"/>
    </source>
</evidence>
<dbReference type="InterPro" id="IPR004821">
    <property type="entry name" value="Cyt_trans-like"/>
</dbReference>
<dbReference type="HAMAP" id="MF_01349">
    <property type="entry name" value="PanCY"/>
    <property type="match status" value="1"/>
</dbReference>
<dbReference type="InterPro" id="IPR024894">
    <property type="entry name" value="Pantoate_ligase/cytidylate_kin"/>
</dbReference>
<dbReference type="GO" id="GO:0005829">
    <property type="term" value="C:cytosol"/>
    <property type="evidence" value="ECO:0007669"/>
    <property type="project" value="TreeGrafter"/>
</dbReference>
<gene>
    <name evidence="15" type="primary">panC/cmk</name>
    <name evidence="17" type="ORF">GS601_06820</name>
</gene>
<evidence type="ECO:0000256" key="13">
    <source>
        <dbReference type="ARBA" id="ARBA00048258"/>
    </source>
</evidence>
<comment type="catalytic activity">
    <reaction evidence="14 15">
        <text>CMP + ATP = CDP + ADP</text>
        <dbReference type="Rhea" id="RHEA:11600"/>
        <dbReference type="ChEBI" id="CHEBI:30616"/>
        <dbReference type="ChEBI" id="CHEBI:58069"/>
        <dbReference type="ChEBI" id="CHEBI:60377"/>
        <dbReference type="ChEBI" id="CHEBI:456216"/>
        <dbReference type="EC" id="2.7.4.25"/>
    </reaction>
</comment>
<comment type="similarity">
    <text evidence="2">Belongs to the pantothenate synthetase family.</text>
</comment>
<comment type="similarity">
    <text evidence="15">In the C-terminal section; belongs to the cytidylate kinase family. Type 1 subfamily.</text>
</comment>
<dbReference type="SUPFAM" id="SSF52374">
    <property type="entry name" value="Nucleotidylyl transferase"/>
    <property type="match status" value="1"/>
</dbReference>
<dbReference type="EC" id="6.3.2.1" evidence="15"/>
<reference evidence="17" key="1">
    <citation type="submission" date="2019-12" db="EMBL/GenBank/DDBJ databases">
        <title>High-Quality draft genome sequences of three cyanobacteria isolated from the limestone walls of the Old Cathedral of Coimbra.</title>
        <authorList>
            <person name="Tiago I."/>
            <person name="Soares F."/>
            <person name="Portugal A."/>
        </authorList>
    </citation>
    <scope>NUCLEOTIDE SEQUENCE</scope>
    <source>
        <strain evidence="17">A</strain>
    </source>
</reference>
<dbReference type="InterPro" id="IPR042176">
    <property type="entry name" value="Pantoate_ligase_C"/>
</dbReference>
<dbReference type="NCBIfam" id="TIGR00017">
    <property type="entry name" value="cmk"/>
    <property type="match status" value="1"/>
</dbReference>
<keyword evidence="5 15" id="KW-0436">Ligase</keyword>
<comment type="subcellular location">
    <subcellularLocation>
        <location evidence="15">Cytoplasm</location>
    </subcellularLocation>
</comment>
<dbReference type="Pfam" id="PF02569">
    <property type="entry name" value="Pantoate_ligase"/>
    <property type="match status" value="1"/>
</dbReference>
<dbReference type="InterPro" id="IPR014729">
    <property type="entry name" value="Rossmann-like_a/b/a_fold"/>
</dbReference>
<dbReference type="GO" id="GO:0006220">
    <property type="term" value="P:pyrimidine nucleotide metabolic process"/>
    <property type="evidence" value="ECO:0007669"/>
    <property type="project" value="UniProtKB-UniRule"/>
</dbReference>
<comment type="pathway">
    <text evidence="1 15">Cofactor biosynthesis; (R)-pantothenate biosynthesis; (R)-pantothenate from (R)-pantoate and beta-alanine: step 1/1.</text>
</comment>
<keyword evidence="18" id="KW-1185">Reference proteome</keyword>
<sequence length="533" mass="57970">MRLFSTVAGLRCYLDLSWGKQPRSSDSPSNPMPIPALEIGFVPTMGALHTGHLSLIERARRENKLVVVSIFVNPLQFAPGEDFSRYPRQLERDRSLCEGAGVDVLFTPTPEEMGVTASDQTHIQPPQALVSGLCGRSRPGHFEGVATIVTKLLNLVQPDRSYFGQKDAQQVAIIRRLVQDLKLPVEIIACPIIREANGLALSSRNQYLSDEEKIQATALYQGLANAQNLFRTGERSSATLVQAVKLELANVPVIHPEYIELVDPMTLKPLETVTDEGLLALAARIGSTRLIDNCVLRGSYGVAPNANRQPMIAIDGPAGAGKSTVARKVAEVLGLFYLDTGAMYRALTWFILKSGVDLGDEPTVAELASQCQIDFVNTPSPSVFVNGEDVTQAIRTPEVTARVSAIAAQGAVRAVLVRQQQHYGQRGGIVIDGRDIGTHVFPDAEVKIFLTASIAERARRRQVDLKNLGQSDVTLGDLERAIAERDRQDSTRAISPLRKADDAIEIKSDNLTIEEVLGAIVTLYQAKTASLLV</sequence>
<comment type="catalytic activity">
    <reaction evidence="13 15">
        <text>(R)-pantoate + beta-alanine + ATP = (R)-pantothenate + AMP + diphosphate + H(+)</text>
        <dbReference type="Rhea" id="RHEA:10912"/>
        <dbReference type="ChEBI" id="CHEBI:15378"/>
        <dbReference type="ChEBI" id="CHEBI:15980"/>
        <dbReference type="ChEBI" id="CHEBI:29032"/>
        <dbReference type="ChEBI" id="CHEBI:30616"/>
        <dbReference type="ChEBI" id="CHEBI:33019"/>
        <dbReference type="ChEBI" id="CHEBI:57966"/>
        <dbReference type="ChEBI" id="CHEBI:456215"/>
        <dbReference type="EC" id="6.3.2.1"/>
    </reaction>
</comment>
<dbReference type="GO" id="GO:0015940">
    <property type="term" value="P:pantothenate biosynthetic process"/>
    <property type="evidence" value="ECO:0007669"/>
    <property type="project" value="UniProtKB-UniRule"/>
</dbReference>
<feature type="binding site" evidence="15">
    <location>
        <begin position="201"/>
        <end position="204"/>
    </location>
    <ligand>
        <name>ATP</name>
        <dbReference type="ChEBI" id="CHEBI:30616"/>
    </ligand>
</feature>
<dbReference type="EC" id="2.7.4.25" evidence="15"/>
<dbReference type="AlphaFoldDB" id="A0A8J7YYM5"/>
<feature type="binding site" evidence="15">
    <location>
        <position position="193"/>
    </location>
    <ligand>
        <name>ATP</name>
        <dbReference type="ChEBI" id="CHEBI:30616"/>
    </ligand>
</feature>
<evidence type="ECO:0000313" key="17">
    <source>
        <dbReference type="EMBL" id="NDJ17002.1"/>
    </source>
</evidence>
<feature type="binding site" evidence="15">
    <location>
        <position position="76"/>
    </location>
    <ligand>
        <name>(R)-pantoate</name>
        <dbReference type="ChEBI" id="CHEBI:15980"/>
    </ligand>
</feature>
<dbReference type="PANTHER" id="PTHR21299:SF1">
    <property type="entry name" value="PANTOATE--BETA-ALANINE LIGASE"/>
    <property type="match status" value="1"/>
</dbReference>
<dbReference type="NCBIfam" id="TIGR00018">
    <property type="entry name" value="panC"/>
    <property type="match status" value="1"/>
</dbReference>
<evidence type="ECO:0000256" key="11">
    <source>
        <dbReference type="ARBA" id="ARBA00023268"/>
    </source>
</evidence>
<keyword evidence="11 15" id="KW-0511">Multifunctional enzyme</keyword>
<dbReference type="Gene3D" id="3.40.50.620">
    <property type="entry name" value="HUPs"/>
    <property type="match status" value="1"/>
</dbReference>
<dbReference type="NCBIfam" id="NF010004">
    <property type="entry name" value="PRK13477.1"/>
    <property type="match status" value="1"/>
</dbReference>
<dbReference type="HAMAP" id="MF_00158">
    <property type="entry name" value="PanC"/>
    <property type="match status" value="1"/>
</dbReference>
<dbReference type="Pfam" id="PF02224">
    <property type="entry name" value="Cytidylate_kin"/>
    <property type="match status" value="1"/>
</dbReference>
<accession>A0A8J7YYM5</accession>
<feature type="active site" description="Proton donor" evidence="15">
    <location>
        <position position="52"/>
    </location>
</feature>
<comment type="similarity">
    <text evidence="3">Belongs to the cytidylate kinase family. Type 1 subfamily.</text>
</comment>
<evidence type="ECO:0000256" key="4">
    <source>
        <dbReference type="ARBA" id="ARBA00022490"/>
    </source>
</evidence>
<evidence type="ECO:0000256" key="6">
    <source>
        <dbReference type="ARBA" id="ARBA00022655"/>
    </source>
</evidence>
<comment type="similarity">
    <text evidence="15">In the N-terminal section; belongs to the pantothenate synthetase family.</text>
</comment>
<dbReference type="SUPFAM" id="SSF52540">
    <property type="entry name" value="P-loop containing nucleoside triphosphate hydrolases"/>
    <property type="match status" value="1"/>
</dbReference>
<keyword evidence="9 15" id="KW-0418">Kinase</keyword>
<comment type="caution">
    <text evidence="17">The sequence shown here is derived from an EMBL/GenBank/DDBJ whole genome shotgun (WGS) entry which is preliminary data.</text>
</comment>
<dbReference type="NCBIfam" id="TIGR00125">
    <property type="entry name" value="cyt_tran_rel"/>
    <property type="match status" value="1"/>
</dbReference>
<evidence type="ECO:0000256" key="3">
    <source>
        <dbReference type="ARBA" id="ARBA00009427"/>
    </source>
</evidence>
<feature type="binding site" evidence="15">
    <location>
        <position position="170"/>
    </location>
    <ligand>
        <name>(R)-pantoate</name>
        <dbReference type="ChEBI" id="CHEBI:15980"/>
    </ligand>
</feature>
<dbReference type="GO" id="GO:0004592">
    <property type="term" value="F:pantoate-beta-alanine ligase activity"/>
    <property type="evidence" value="ECO:0007669"/>
    <property type="project" value="UniProtKB-UniRule"/>
</dbReference>
<protein>
    <recommendedName>
        <fullName evidence="15">Bifunctional pantoate ligase/cytidylate kinase</fullName>
    </recommendedName>
    <domain>
        <recommendedName>
            <fullName evidence="15">Pantothenate synthetase</fullName>
            <shortName evidence="15">PS</shortName>
            <ecNumber evidence="15">6.3.2.1</ecNumber>
        </recommendedName>
        <alternativeName>
            <fullName evidence="15">Pantoate--beta-alanine ligase</fullName>
        </alternativeName>
        <alternativeName>
            <fullName evidence="15">Pantoate-activating enzyme</fullName>
        </alternativeName>
    </domain>
    <domain>
        <recommendedName>
            <fullName evidence="15">Cytidylate kinase</fullName>
            <shortName evidence="15">CK</shortName>
            <ecNumber evidence="15">2.7.4.25</ecNumber>
        </recommendedName>
        <alternativeName>
            <fullName evidence="15">Cytidine monophosphate kinase</fullName>
            <shortName evidence="15">CMP kinase</shortName>
        </alternativeName>
    </domain>
</protein>
<dbReference type="Proteomes" id="UP000646053">
    <property type="component" value="Unassembled WGS sequence"/>
</dbReference>
<feature type="binding site" evidence="15">
    <location>
        <begin position="45"/>
        <end position="52"/>
    </location>
    <ligand>
        <name>ATP</name>
        <dbReference type="ChEBI" id="CHEBI:30616"/>
    </ligand>
</feature>
<evidence type="ECO:0000256" key="15">
    <source>
        <dbReference type="HAMAP-Rule" id="MF_01349"/>
    </source>
</evidence>
<dbReference type="InterPro" id="IPR027417">
    <property type="entry name" value="P-loop_NTPase"/>
</dbReference>
<evidence type="ECO:0000256" key="14">
    <source>
        <dbReference type="ARBA" id="ARBA00048478"/>
    </source>
</evidence>
<evidence type="ECO:0000256" key="2">
    <source>
        <dbReference type="ARBA" id="ARBA00009256"/>
    </source>
</evidence>
<evidence type="ECO:0000256" key="10">
    <source>
        <dbReference type="ARBA" id="ARBA00022840"/>
    </source>
</evidence>
<feature type="domain" description="Cytidylate kinase" evidence="16">
    <location>
        <begin position="312"/>
        <end position="524"/>
    </location>
</feature>
<evidence type="ECO:0000256" key="12">
    <source>
        <dbReference type="ARBA" id="ARBA00047615"/>
    </source>
</evidence>
<comment type="catalytic activity">
    <reaction evidence="12 15">
        <text>dCMP + ATP = dCDP + ADP</text>
        <dbReference type="Rhea" id="RHEA:25094"/>
        <dbReference type="ChEBI" id="CHEBI:30616"/>
        <dbReference type="ChEBI" id="CHEBI:57566"/>
        <dbReference type="ChEBI" id="CHEBI:58593"/>
        <dbReference type="ChEBI" id="CHEBI:456216"/>
        <dbReference type="EC" id="2.7.4.25"/>
    </reaction>
</comment>
<evidence type="ECO:0000256" key="9">
    <source>
        <dbReference type="ARBA" id="ARBA00022777"/>
    </source>
</evidence>
<feature type="region of interest" description="Cytidylate kinase" evidence="15">
    <location>
        <begin position="295"/>
        <end position="533"/>
    </location>
</feature>
<keyword evidence="4 15" id="KW-0963">Cytoplasm</keyword>
<dbReference type="EMBL" id="WVIE01000006">
    <property type="protein sequence ID" value="NDJ17002.1"/>
    <property type="molecule type" value="Genomic_DNA"/>
</dbReference>
<comment type="function">
    <text evidence="15">Catalyzes the transfer of a phosphate group from ATP to either CMP or dCMP to form CDP or dCDP and ADP, respectively.</text>
</comment>
<dbReference type="Gene3D" id="3.40.50.300">
    <property type="entry name" value="P-loop containing nucleotide triphosphate hydrolases"/>
    <property type="match status" value="1"/>
</dbReference>
<keyword evidence="8 15" id="KW-0547">Nucleotide-binding</keyword>
<evidence type="ECO:0000259" key="16">
    <source>
        <dbReference type="Pfam" id="PF02224"/>
    </source>
</evidence>
<feature type="binding site" evidence="15">
    <location>
        <position position="76"/>
    </location>
    <ligand>
        <name>beta-alanine</name>
        <dbReference type="ChEBI" id="CHEBI:57966"/>
    </ligand>
</feature>
<feature type="region of interest" description="Pantoate--beta-alanine ligase" evidence="15">
    <location>
        <begin position="1"/>
        <end position="294"/>
    </location>
</feature>
<organism evidence="17 18">
    <name type="scientific">Myxacorys almedinensis A</name>
    <dbReference type="NCBI Taxonomy" id="2690445"/>
    <lineage>
        <taxon>Bacteria</taxon>
        <taxon>Bacillati</taxon>
        <taxon>Cyanobacteriota</taxon>
        <taxon>Cyanophyceae</taxon>
        <taxon>Leptolyngbyales</taxon>
        <taxon>Leptolyngbyaceae</taxon>
        <taxon>Myxacorys</taxon>
        <taxon>Myxacorys almedinensis</taxon>
    </lineage>
</organism>
<proteinExistence type="inferred from homology"/>
<dbReference type="InterPro" id="IPR003136">
    <property type="entry name" value="Cytidylate_kin"/>
</dbReference>
<evidence type="ECO:0000256" key="1">
    <source>
        <dbReference type="ARBA" id="ARBA00004990"/>
    </source>
</evidence>
<dbReference type="CDD" id="cd02020">
    <property type="entry name" value="CMPK"/>
    <property type="match status" value="1"/>
</dbReference>
<dbReference type="InterPro" id="IPR003721">
    <property type="entry name" value="Pantoate_ligase"/>
</dbReference>
<keyword evidence="10 15" id="KW-0067">ATP-binding</keyword>
<keyword evidence="7 15" id="KW-0808">Transferase</keyword>
<evidence type="ECO:0000256" key="7">
    <source>
        <dbReference type="ARBA" id="ARBA00022679"/>
    </source>
</evidence>
<dbReference type="CDD" id="cd00560">
    <property type="entry name" value="PanC"/>
    <property type="match status" value="1"/>
</dbReference>
<evidence type="ECO:0000256" key="5">
    <source>
        <dbReference type="ARBA" id="ARBA00022598"/>
    </source>
</evidence>
<comment type="function">
    <text evidence="15">Catalyzes the condensation of pantoate with beta-alanine in an ATP-dependent reaction via a pantoyl-adenylate intermediate.</text>
</comment>
<dbReference type="PANTHER" id="PTHR21299">
    <property type="entry name" value="CYTIDYLATE KINASE/PANTOATE-BETA-ALANINE LIGASE"/>
    <property type="match status" value="1"/>
</dbReference>
<dbReference type="InterPro" id="IPR011994">
    <property type="entry name" value="Cytidylate_kinase_dom"/>
</dbReference>
<dbReference type="UniPathway" id="UPA00028">
    <property type="reaction ID" value="UER00005"/>
</dbReference>
<dbReference type="Gene3D" id="3.30.1300.10">
    <property type="entry name" value="Pantoate-beta-alanine ligase, C-terminal domain"/>
    <property type="match status" value="1"/>
</dbReference>